<evidence type="ECO:0000313" key="2">
    <source>
        <dbReference type="EMBL" id="GMR46111.1"/>
    </source>
</evidence>
<keyword evidence="3" id="KW-1185">Reference proteome</keyword>
<dbReference type="EMBL" id="BTRK01000004">
    <property type="protein sequence ID" value="GMR46111.1"/>
    <property type="molecule type" value="Genomic_DNA"/>
</dbReference>
<dbReference type="AlphaFoldDB" id="A0AAN5HZP7"/>
<accession>A0AAN5HZP7</accession>
<feature type="compositionally biased region" description="Polar residues" evidence="1">
    <location>
        <begin position="1"/>
        <end position="17"/>
    </location>
</feature>
<proteinExistence type="predicted"/>
<feature type="non-terminal residue" evidence="2">
    <location>
        <position position="1"/>
    </location>
</feature>
<protein>
    <submittedName>
        <fullName evidence="2">Uncharacterized protein</fullName>
    </submittedName>
</protein>
<sequence length="64" mass="7237">RRGSRSTSLRYSPSLEISPTPSRSPSRPPSFPPPRLQEMRTRNLSGLARTRCPLHSRRSGLFGF</sequence>
<dbReference type="Proteomes" id="UP001328107">
    <property type="component" value="Unassembled WGS sequence"/>
</dbReference>
<feature type="region of interest" description="Disordered" evidence="1">
    <location>
        <begin position="1"/>
        <end position="46"/>
    </location>
</feature>
<organism evidence="2 3">
    <name type="scientific">Pristionchus mayeri</name>
    <dbReference type="NCBI Taxonomy" id="1317129"/>
    <lineage>
        <taxon>Eukaryota</taxon>
        <taxon>Metazoa</taxon>
        <taxon>Ecdysozoa</taxon>
        <taxon>Nematoda</taxon>
        <taxon>Chromadorea</taxon>
        <taxon>Rhabditida</taxon>
        <taxon>Rhabditina</taxon>
        <taxon>Diplogasteromorpha</taxon>
        <taxon>Diplogasteroidea</taxon>
        <taxon>Neodiplogasteridae</taxon>
        <taxon>Pristionchus</taxon>
    </lineage>
</organism>
<feature type="compositionally biased region" description="Pro residues" evidence="1">
    <location>
        <begin position="26"/>
        <end position="35"/>
    </location>
</feature>
<evidence type="ECO:0000256" key="1">
    <source>
        <dbReference type="SAM" id="MobiDB-lite"/>
    </source>
</evidence>
<evidence type="ECO:0000313" key="3">
    <source>
        <dbReference type="Proteomes" id="UP001328107"/>
    </source>
</evidence>
<gene>
    <name evidence="2" type="ORF">PMAYCL1PPCAC_16306</name>
</gene>
<comment type="caution">
    <text evidence="2">The sequence shown here is derived from an EMBL/GenBank/DDBJ whole genome shotgun (WGS) entry which is preliminary data.</text>
</comment>
<reference evidence="3" key="1">
    <citation type="submission" date="2022-10" db="EMBL/GenBank/DDBJ databases">
        <title>Genome assembly of Pristionchus species.</title>
        <authorList>
            <person name="Yoshida K."/>
            <person name="Sommer R.J."/>
        </authorList>
    </citation>
    <scope>NUCLEOTIDE SEQUENCE [LARGE SCALE GENOMIC DNA]</scope>
    <source>
        <strain evidence="3">RS5460</strain>
    </source>
</reference>
<name>A0AAN5HZP7_9BILA</name>